<dbReference type="InterPro" id="IPR001254">
    <property type="entry name" value="Trypsin_dom"/>
</dbReference>
<keyword evidence="3 9" id="KW-0645">Protease</keyword>
<feature type="domain" description="Peptidase S1" evidence="10">
    <location>
        <begin position="9"/>
        <end position="239"/>
    </location>
</feature>
<dbReference type="Pfam" id="PF00089">
    <property type="entry name" value="Trypsin"/>
    <property type="match status" value="1"/>
</dbReference>
<evidence type="ECO:0000256" key="4">
    <source>
        <dbReference type="ARBA" id="ARBA00022729"/>
    </source>
</evidence>
<name>A0AAV2HGZ8_LYMST</name>
<dbReference type="InterPro" id="IPR018114">
    <property type="entry name" value="TRYPSIN_HIS"/>
</dbReference>
<proteinExistence type="predicted"/>
<keyword evidence="4" id="KW-0732">Signal</keyword>
<sequence length="244" mass="27061">MAVDPLTAIVGGTNAHPKAFPWQALIVSGRSKCGGVLISTSWVLTAAHCFRNVSRVHLGVTNYKSSKANWQSKDVAVYAKHKLYNGHSDSDDIGLMKLASPVKINDYVRPACLPKPGADFETSYPCFISGWGRTSPKAVKGHHVLQFTRVDVLPQNICVYMWKLSAKDVDMRNICTDKTRSSRGACFGDSGGPLTCEMDGRYYAAGVASFIYGHCDARFHPDVYTRVSQYEHWIFTTIHKYGFK</sequence>
<dbReference type="Proteomes" id="UP001497497">
    <property type="component" value="Unassembled WGS sequence"/>
</dbReference>
<evidence type="ECO:0000256" key="7">
    <source>
        <dbReference type="ARBA" id="ARBA00023145"/>
    </source>
</evidence>
<gene>
    <name evidence="11" type="ORF">GSLYS_00007168001</name>
</gene>
<protein>
    <recommendedName>
        <fullName evidence="10">Peptidase S1 domain-containing protein</fullName>
    </recommendedName>
</protein>
<keyword evidence="12" id="KW-1185">Reference proteome</keyword>
<dbReference type="PROSITE" id="PS00135">
    <property type="entry name" value="TRYPSIN_SER"/>
    <property type="match status" value="1"/>
</dbReference>
<evidence type="ECO:0000256" key="3">
    <source>
        <dbReference type="ARBA" id="ARBA00022670"/>
    </source>
</evidence>
<organism evidence="11 12">
    <name type="scientific">Lymnaea stagnalis</name>
    <name type="common">Great pond snail</name>
    <name type="synonym">Helix stagnalis</name>
    <dbReference type="NCBI Taxonomy" id="6523"/>
    <lineage>
        <taxon>Eukaryota</taxon>
        <taxon>Metazoa</taxon>
        <taxon>Spiralia</taxon>
        <taxon>Lophotrochozoa</taxon>
        <taxon>Mollusca</taxon>
        <taxon>Gastropoda</taxon>
        <taxon>Heterobranchia</taxon>
        <taxon>Euthyneura</taxon>
        <taxon>Panpulmonata</taxon>
        <taxon>Hygrophila</taxon>
        <taxon>Lymnaeoidea</taxon>
        <taxon>Lymnaeidae</taxon>
        <taxon>Lymnaea</taxon>
    </lineage>
</organism>
<dbReference type="PRINTS" id="PR00722">
    <property type="entry name" value="CHYMOTRYPSIN"/>
</dbReference>
<evidence type="ECO:0000256" key="9">
    <source>
        <dbReference type="RuleBase" id="RU363034"/>
    </source>
</evidence>
<keyword evidence="8" id="KW-1015">Disulfide bond</keyword>
<dbReference type="InterPro" id="IPR001314">
    <property type="entry name" value="Peptidase_S1A"/>
</dbReference>
<dbReference type="PANTHER" id="PTHR24252">
    <property type="entry name" value="ACROSIN-RELATED"/>
    <property type="match status" value="1"/>
</dbReference>
<dbReference type="SMART" id="SM00020">
    <property type="entry name" value="Tryp_SPc"/>
    <property type="match status" value="1"/>
</dbReference>
<dbReference type="FunFam" id="2.40.10.10:FF:000146">
    <property type="entry name" value="Serine protease 53"/>
    <property type="match status" value="1"/>
</dbReference>
<evidence type="ECO:0000259" key="10">
    <source>
        <dbReference type="PROSITE" id="PS50240"/>
    </source>
</evidence>
<evidence type="ECO:0000256" key="2">
    <source>
        <dbReference type="ARBA" id="ARBA00022525"/>
    </source>
</evidence>
<evidence type="ECO:0000256" key="6">
    <source>
        <dbReference type="ARBA" id="ARBA00022825"/>
    </source>
</evidence>
<evidence type="ECO:0000256" key="1">
    <source>
        <dbReference type="ARBA" id="ARBA00004613"/>
    </source>
</evidence>
<dbReference type="EMBL" id="CAXITT010000135">
    <property type="protein sequence ID" value="CAL1533150.1"/>
    <property type="molecule type" value="Genomic_DNA"/>
</dbReference>
<dbReference type="GO" id="GO:0004252">
    <property type="term" value="F:serine-type endopeptidase activity"/>
    <property type="evidence" value="ECO:0007669"/>
    <property type="project" value="InterPro"/>
</dbReference>
<keyword evidence="6 9" id="KW-0720">Serine protease</keyword>
<dbReference type="AlphaFoldDB" id="A0AAV2HGZ8"/>
<dbReference type="SUPFAM" id="SSF50494">
    <property type="entry name" value="Trypsin-like serine proteases"/>
    <property type="match status" value="1"/>
</dbReference>
<dbReference type="InterPro" id="IPR043504">
    <property type="entry name" value="Peptidase_S1_PA_chymotrypsin"/>
</dbReference>
<evidence type="ECO:0000256" key="8">
    <source>
        <dbReference type="ARBA" id="ARBA00023157"/>
    </source>
</evidence>
<dbReference type="PROSITE" id="PS50240">
    <property type="entry name" value="TRYPSIN_DOM"/>
    <property type="match status" value="1"/>
</dbReference>
<dbReference type="CDD" id="cd00190">
    <property type="entry name" value="Tryp_SPc"/>
    <property type="match status" value="1"/>
</dbReference>
<dbReference type="PROSITE" id="PS00134">
    <property type="entry name" value="TRYPSIN_HIS"/>
    <property type="match status" value="1"/>
</dbReference>
<dbReference type="PANTHER" id="PTHR24252:SF7">
    <property type="entry name" value="HYALIN"/>
    <property type="match status" value="1"/>
</dbReference>
<keyword evidence="2" id="KW-0964">Secreted</keyword>
<evidence type="ECO:0000313" key="11">
    <source>
        <dbReference type="EMBL" id="CAL1533150.1"/>
    </source>
</evidence>
<comment type="subcellular location">
    <subcellularLocation>
        <location evidence="1">Secreted</location>
    </subcellularLocation>
</comment>
<dbReference type="InterPro" id="IPR009003">
    <property type="entry name" value="Peptidase_S1_PA"/>
</dbReference>
<reference evidence="11 12" key="1">
    <citation type="submission" date="2024-04" db="EMBL/GenBank/DDBJ databases">
        <authorList>
            <consortium name="Genoscope - CEA"/>
            <person name="William W."/>
        </authorList>
    </citation>
    <scope>NUCLEOTIDE SEQUENCE [LARGE SCALE GENOMIC DNA]</scope>
</reference>
<keyword evidence="7" id="KW-0865">Zymogen</keyword>
<evidence type="ECO:0000313" key="12">
    <source>
        <dbReference type="Proteomes" id="UP001497497"/>
    </source>
</evidence>
<keyword evidence="5 9" id="KW-0378">Hydrolase</keyword>
<accession>A0AAV2HGZ8</accession>
<comment type="caution">
    <text evidence="11">The sequence shown here is derived from an EMBL/GenBank/DDBJ whole genome shotgun (WGS) entry which is preliminary data.</text>
</comment>
<dbReference type="Gene3D" id="2.40.10.10">
    <property type="entry name" value="Trypsin-like serine proteases"/>
    <property type="match status" value="1"/>
</dbReference>
<dbReference type="GO" id="GO:0006508">
    <property type="term" value="P:proteolysis"/>
    <property type="evidence" value="ECO:0007669"/>
    <property type="project" value="UniProtKB-KW"/>
</dbReference>
<dbReference type="GO" id="GO:0005576">
    <property type="term" value="C:extracellular region"/>
    <property type="evidence" value="ECO:0007669"/>
    <property type="project" value="UniProtKB-SubCell"/>
</dbReference>
<dbReference type="InterPro" id="IPR033116">
    <property type="entry name" value="TRYPSIN_SER"/>
</dbReference>
<evidence type="ECO:0000256" key="5">
    <source>
        <dbReference type="ARBA" id="ARBA00022801"/>
    </source>
</evidence>